<organism evidence="1 2">
    <name type="scientific">Psophocarpus tetragonolobus</name>
    <name type="common">Winged bean</name>
    <name type="synonym">Dolichos tetragonolobus</name>
    <dbReference type="NCBI Taxonomy" id="3891"/>
    <lineage>
        <taxon>Eukaryota</taxon>
        <taxon>Viridiplantae</taxon>
        <taxon>Streptophyta</taxon>
        <taxon>Embryophyta</taxon>
        <taxon>Tracheophyta</taxon>
        <taxon>Spermatophyta</taxon>
        <taxon>Magnoliopsida</taxon>
        <taxon>eudicotyledons</taxon>
        <taxon>Gunneridae</taxon>
        <taxon>Pentapetalae</taxon>
        <taxon>rosids</taxon>
        <taxon>fabids</taxon>
        <taxon>Fabales</taxon>
        <taxon>Fabaceae</taxon>
        <taxon>Papilionoideae</taxon>
        <taxon>50 kb inversion clade</taxon>
        <taxon>NPAAA clade</taxon>
        <taxon>indigoferoid/millettioid clade</taxon>
        <taxon>Phaseoleae</taxon>
        <taxon>Psophocarpus</taxon>
    </lineage>
</organism>
<comment type="caution">
    <text evidence="1">The sequence shown here is derived from an EMBL/GenBank/DDBJ whole genome shotgun (WGS) entry which is preliminary data.</text>
</comment>
<gene>
    <name evidence="1" type="ORF">VNO78_23157</name>
</gene>
<reference evidence="1 2" key="1">
    <citation type="submission" date="2024-01" db="EMBL/GenBank/DDBJ databases">
        <title>The genomes of 5 underutilized Papilionoideae crops provide insights into root nodulation and disease resistanc.</title>
        <authorList>
            <person name="Jiang F."/>
        </authorList>
    </citation>
    <scope>NUCLEOTIDE SEQUENCE [LARGE SCALE GENOMIC DNA]</scope>
    <source>
        <strain evidence="1">DUOXIRENSHENG_FW03</strain>
        <tissue evidence="1">Leaves</tissue>
    </source>
</reference>
<proteinExistence type="predicted"/>
<evidence type="ECO:0000313" key="2">
    <source>
        <dbReference type="Proteomes" id="UP001386955"/>
    </source>
</evidence>
<evidence type="ECO:0000313" key="1">
    <source>
        <dbReference type="EMBL" id="KAK7388342.1"/>
    </source>
</evidence>
<accession>A0AAN9S3L6</accession>
<dbReference type="EMBL" id="JAYMYS010000006">
    <property type="protein sequence ID" value="KAK7388342.1"/>
    <property type="molecule type" value="Genomic_DNA"/>
</dbReference>
<dbReference type="Proteomes" id="UP001386955">
    <property type="component" value="Unassembled WGS sequence"/>
</dbReference>
<keyword evidence="2" id="KW-1185">Reference proteome</keyword>
<name>A0AAN9S3L6_PSOTE</name>
<sequence length="176" mass="20167">MVYALILIPYLNGDIYYLYLCSISPSNSNAVPFCRHGAYSFLTWHCLQVVPLCCPKFTLFCKHCTRILLSAADRFGGDHFHVCFFLDPMTIAVLWQMAVIPFGHDMPPMTFSSKVKDKEAVILKGERERKKKMNGPGEQQFQVSRLGRIYFVALFTFLLRFGQKPLGTPTPFHHPK</sequence>
<dbReference type="AlphaFoldDB" id="A0AAN9S3L6"/>
<protein>
    <submittedName>
        <fullName evidence="1">Uncharacterized protein</fullName>
    </submittedName>
</protein>